<proteinExistence type="predicted"/>
<dbReference type="EMBL" id="CAADFW010000038">
    <property type="protein sequence ID" value="VFK59900.1"/>
    <property type="molecule type" value="Genomic_DNA"/>
</dbReference>
<accession>A0A451A1J2</accession>
<sequence>MKNTTYNPNTLTVADLLEMAETGTSIEITSSIKEEIEHRLGLIDYEGDTIYPLDEIGEEPDDVEEEGDSKWVQFSLPGISEKEGTFVRAHWLFEVPADKPTYWPQGKKDWNKVAHRVDY</sequence>
<name>A0A451A1J2_9GAMM</name>
<protein>
    <submittedName>
        <fullName evidence="1">Uncharacterized protein</fullName>
    </submittedName>
</protein>
<reference evidence="1" key="1">
    <citation type="submission" date="2019-02" db="EMBL/GenBank/DDBJ databases">
        <authorList>
            <person name="Gruber-Vodicka R. H."/>
            <person name="Seah K. B. B."/>
        </authorList>
    </citation>
    <scope>NUCLEOTIDE SEQUENCE</scope>
    <source>
        <strain evidence="1">BECK_BZ126</strain>
    </source>
</reference>
<gene>
    <name evidence="1" type="ORF">BECKTC1821F_GA0114240_103825</name>
</gene>
<evidence type="ECO:0000313" key="1">
    <source>
        <dbReference type="EMBL" id="VFK59900.1"/>
    </source>
</evidence>
<organism evidence="1">
    <name type="scientific">Candidatus Kentrum sp. TC</name>
    <dbReference type="NCBI Taxonomy" id="2126339"/>
    <lineage>
        <taxon>Bacteria</taxon>
        <taxon>Pseudomonadati</taxon>
        <taxon>Pseudomonadota</taxon>
        <taxon>Gammaproteobacteria</taxon>
        <taxon>Candidatus Kentrum</taxon>
    </lineage>
</organism>
<dbReference type="AlphaFoldDB" id="A0A451A1J2"/>